<dbReference type="STRING" id="1274631.LMTR13_09235"/>
<name>A0A1B1UC47_9BRAD</name>
<dbReference type="EMBL" id="CP016428">
    <property type="protein sequence ID" value="ANW00323.1"/>
    <property type="molecule type" value="Genomic_DNA"/>
</dbReference>
<dbReference type="CDD" id="cd04586">
    <property type="entry name" value="CBS_pair_BON_assoc"/>
    <property type="match status" value="1"/>
</dbReference>
<keyword evidence="6" id="KW-1185">Reference proteome</keyword>
<protein>
    <recommendedName>
        <fullName evidence="7">CBS domain-containing protein</fullName>
    </recommendedName>
</protein>
<reference evidence="5 6" key="1">
    <citation type="submission" date="2016-07" db="EMBL/GenBank/DDBJ databases">
        <title>Complete genome sequence of Bradyrhizobium icense LMTR 13T, a potential inoculant strain isolated from lima bean (Phaseolus lunatus) in Peru.</title>
        <authorList>
            <person name="Ormeno-Orrillo E."/>
            <person name="Duran D."/>
            <person name="Rogel M.A."/>
            <person name="Rey L."/>
            <person name="Imperial J."/>
            <person name="Ruiz-Argueso T."/>
            <person name="Martinez-Romero E."/>
        </authorList>
    </citation>
    <scope>NUCLEOTIDE SEQUENCE [LARGE SCALE GENOMIC DNA]</scope>
    <source>
        <strain evidence="5 6">LMTR 13</strain>
    </source>
</reference>
<feature type="domain" description="BON" evidence="3">
    <location>
        <begin position="153"/>
        <end position="221"/>
    </location>
</feature>
<dbReference type="InterPro" id="IPR046342">
    <property type="entry name" value="CBS_dom_sf"/>
</dbReference>
<dbReference type="InterPro" id="IPR017080">
    <property type="entry name" value="UCP036990_CBS_BON"/>
</dbReference>
<dbReference type="Gene3D" id="3.10.580.10">
    <property type="entry name" value="CBS-domain"/>
    <property type="match status" value="1"/>
</dbReference>
<evidence type="ECO:0000259" key="3">
    <source>
        <dbReference type="PROSITE" id="PS50914"/>
    </source>
</evidence>
<dbReference type="Gene3D" id="3.30.1340.30">
    <property type="match status" value="1"/>
</dbReference>
<feature type="domain" description="CBS" evidence="4">
    <location>
        <begin position="7"/>
        <end position="63"/>
    </location>
</feature>
<evidence type="ECO:0000313" key="6">
    <source>
        <dbReference type="Proteomes" id="UP000092839"/>
    </source>
</evidence>
<organism evidence="5 6">
    <name type="scientific">Bradyrhizobium icense</name>
    <dbReference type="NCBI Taxonomy" id="1274631"/>
    <lineage>
        <taxon>Bacteria</taxon>
        <taxon>Pseudomonadati</taxon>
        <taxon>Pseudomonadota</taxon>
        <taxon>Alphaproteobacteria</taxon>
        <taxon>Hyphomicrobiales</taxon>
        <taxon>Nitrobacteraceae</taxon>
        <taxon>Bradyrhizobium</taxon>
    </lineage>
</organism>
<dbReference type="PANTHER" id="PTHR43080:SF26">
    <property type="entry name" value="REGULATORY PROTEIN"/>
    <property type="match status" value="1"/>
</dbReference>
<evidence type="ECO:0000256" key="1">
    <source>
        <dbReference type="ARBA" id="ARBA00023122"/>
    </source>
</evidence>
<evidence type="ECO:0000259" key="4">
    <source>
        <dbReference type="PROSITE" id="PS51371"/>
    </source>
</evidence>
<sequence>MRAHHVMTRKVTTVSADTSVRDAANLMLKLRISGLPVVDEDGRLIGMVTEGDFIRRSEIGTQSPHIGWLDYLFGPGKAAADFVREHGRKVGEIMTKSNLVTAPEDLPLEKLVRLMEHNNVKRLPIVRGETLIGIVTRTDLLRAVASLSRDVPDPIADDDHIRDRVIASIEKHEWRLGVTVRDGIVHLSGMIMDERYREAAIVAAENVSGVRLVHDHLCLFGWSFRSPEDEEWAKVG</sequence>
<evidence type="ECO:0000256" key="2">
    <source>
        <dbReference type="PROSITE-ProRule" id="PRU00703"/>
    </source>
</evidence>
<dbReference type="Pfam" id="PF04972">
    <property type="entry name" value="BON"/>
    <property type="match status" value="1"/>
</dbReference>
<evidence type="ECO:0008006" key="7">
    <source>
        <dbReference type="Google" id="ProtNLM"/>
    </source>
</evidence>
<keyword evidence="1 2" id="KW-0129">CBS domain</keyword>
<dbReference type="OrthoDB" id="9783590at2"/>
<dbReference type="InterPro" id="IPR000644">
    <property type="entry name" value="CBS_dom"/>
</dbReference>
<dbReference type="PROSITE" id="PS51371">
    <property type="entry name" value="CBS"/>
    <property type="match status" value="2"/>
</dbReference>
<accession>A0A1B1UC47</accession>
<dbReference type="Pfam" id="PF00571">
    <property type="entry name" value="CBS"/>
    <property type="match status" value="2"/>
</dbReference>
<dbReference type="Proteomes" id="UP000092839">
    <property type="component" value="Chromosome"/>
</dbReference>
<dbReference type="InterPro" id="IPR007055">
    <property type="entry name" value="BON_dom"/>
</dbReference>
<dbReference type="KEGG" id="bic:LMTR13_09235"/>
<dbReference type="SUPFAM" id="SSF54631">
    <property type="entry name" value="CBS-domain pair"/>
    <property type="match status" value="1"/>
</dbReference>
<dbReference type="PROSITE" id="PS50914">
    <property type="entry name" value="BON"/>
    <property type="match status" value="1"/>
</dbReference>
<gene>
    <name evidence="5" type="ORF">LMTR13_09235</name>
</gene>
<dbReference type="SMART" id="SM00116">
    <property type="entry name" value="CBS"/>
    <property type="match status" value="2"/>
</dbReference>
<dbReference type="RefSeq" id="WP_065727602.1">
    <property type="nucleotide sequence ID" value="NZ_CP016428.1"/>
</dbReference>
<dbReference type="InterPro" id="IPR051257">
    <property type="entry name" value="Diverse_CBS-Domain"/>
</dbReference>
<dbReference type="PIRSF" id="PIRSF036990">
    <property type="entry name" value="UCP036990_CBS_BON"/>
    <property type="match status" value="1"/>
</dbReference>
<dbReference type="PANTHER" id="PTHR43080">
    <property type="entry name" value="CBS DOMAIN-CONTAINING PROTEIN CBSX3, MITOCHONDRIAL"/>
    <property type="match status" value="1"/>
</dbReference>
<evidence type="ECO:0000313" key="5">
    <source>
        <dbReference type="EMBL" id="ANW00323.1"/>
    </source>
</evidence>
<proteinExistence type="predicted"/>
<dbReference type="AlphaFoldDB" id="A0A1B1UC47"/>
<feature type="domain" description="CBS" evidence="4">
    <location>
        <begin position="94"/>
        <end position="151"/>
    </location>
</feature>